<comment type="subcellular location">
    <subcellularLocation>
        <location evidence="9">Cytoplasm</location>
    </subcellularLocation>
</comment>
<dbReference type="AlphaFoldDB" id="A0A2G9YX67"/>
<dbReference type="InterPro" id="IPR009080">
    <property type="entry name" value="tRNAsynth_Ia_anticodon-bd"/>
</dbReference>
<dbReference type="PRINTS" id="PR00985">
    <property type="entry name" value="TRNASYNTHLEU"/>
</dbReference>
<keyword evidence="5 9" id="KW-0067">ATP-binding</keyword>
<organism evidence="14 15">
    <name type="scientific">Candidatus Nealsonbacteria bacterium CG23_combo_of_CG06-09_8_20_14_all_38_19</name>
    <dbReference type="NCBI Taxonomy" id="1974721"/>
    <lineage>
        <taxon>Bacteria</taxon>
        <taxon>Candidatus Nealsoniibacteriota</taxon>
    </lineage>
</organism>
<dbReference type="GO" id="GO:0005524">
    <property type="term" value="F:ATP binding"/>
    <property type="evidence" value="ECO:0007669"/>
    <property type="project" value="UniProtKB-UniRule"/>
</dbReference>
<dbReference type="PANTHER" id="PTHR43740:SF2">
    <property type="entry name" value="LEUCINE--TRNA LIGASE, MITOCHONDRIAL"/>
    <property type="match status" value="1"/>
</dbReference>
<dbReference type="InterPro" id="IPR009008">
    <property type="entry name" value="Val/Leu/Ile-tRNA-synth_edit"/>
</dbReference>
<reference evidence="14 15" key="1">
    <citation type="submission" date="2017-09" db="EMBL/GenBank/DDBJ databases">
        <title>Depth-based differentiation of microbial function through sediment-hosted aquifers and enrichment of novel symbionts in the deep terrestrial subsurface.</title>
        <authorList>
            <person name="Probst A.J."/>
            <person name="Ladd B."/>
            <person name="Jarett J.K."/>
            <person name="Geller-Mcgrath D.E."/>
            <person name="Sieber C.M."/>
            <person name="Emerson J.B."/>
            <person name="Anantharaman K."/>
            <person name="Thomas B.C."/>
            <person name="Malmstrom R."/>
            <person name="Stieglmeier M."/>
            <person name="Klingl A."/>
            <person name="Woyke T."/>
            <person name="Ryan C.M."/>
            <person name="Banfield J.F."/>
        </authorList>
    </citation>
    <scope>NUCLEOTIDE SEQUENCE [LARGE SCALE GENOMIC DNA]</scope>
    <source>
        <strain evidence="14">CG23_combo_of_CG06-09_8_20_14_all_38_19</strain>
    </source>
</reference>
<dbReference type="Gene3D" id="3.40.50.620">
    <property type="entry name" value="HUPs"/>
    <property type="match status" value="1"/>
</dbReference>
<feature type="domain" description="Aminoacyl-tRNA synthetase class Ia" evidence="11">
    <location>
        <begin position="463"/>
        <end position="660"/>
    </location>
</feature>
<evidence type="ECO:0000256" key="7">
    <source>
        <dbReference type="ARBA" id="ARBA00023146"/>
    </source>
</evidence>
<dbReference type="GO" id="GO:0006429">
    <property type="term" value="P:leucyl-tRNA aminoacylation"/>
    <property type="evidence" value="ECO:0007669"/>
    <property type="project" value="UniProtKB-UniRule"/>
</dbReference>
<accession>A0A2G9YX67</accession>
<dbReference type="InterPro" id="IPR013155">
    <property type="entry name" value="M/V/L/I-tRNA-synth_anticd-bd"/>
</dbReference>
<dbReference type="InterPro" id="IPR014729">
    <property type="entry name" value="Rossmann-like_a/b/a_fold"/>
</dbReference>
<dbReference type="Gene3D" id="3.90.740.10">
    <property type="entry name" value="Valyl/Leucyl/Isoleucyl-tRNA synthetase, editing domain"/>
    <property type="match status" value="1"/>
</dbReference>
<feature type="domain" description="Leucyl-tRNA synthetase editing" evidence="13">
    <location>
        <begin position="244"/>
        <end position="449"/>
    </location>
</feature>
<keyword evidence="2 9" id="KW-0963">Cytoplasm</keyword>
<feature type="domain" description="Methionyl/Valyl/Leucyl/Isoleucyl-tRNA synthetase anticodon-binding" evidence="12">
    <location>
        <begin position="704"/>
        <end position="842"/>
    </location>
</feature>
<evidence type="ECO:0000313" key="15">
    <source>
        <dbReference type="Proteomes" id="UP000230273"/>
    </source>
</evidence>
<evidence type="ECO:0000256" key="1">
    <source>
        <dbReference type="ARBA" id="ARBA00005594"/>
    </source>
</evidence>
<dbReference type="HAMAP" id="MF_00049_B">
    <property type="entry name" value="Leu_tRNA_synth_B"/>
    <property type="match status" value="1"/>
</dbReference>
<proteinExistence type="inferred from homology"/>
<dbReference type="Gene3D" id="1.10.730.10">
    <property type="entry name" value="Isoleucyl-tRNA Synthetase, Domain 1"/>
    <property type="match status" value="1"/>
</dbReference>
<comment type="caution">
    <text evidence="9">Lacks conserved residue(s) required for the propagation of feature annotation.</text>
</comment>
<dbReference type="GO" id="GO:0002161">
    <property type="term" value="F:aminoacyl-tRNA deacylase activity"/>
    <property type="evidence" value="ECO:0007669"/>
    <property type="project" value="InterPro"/>
</dbReference>
<dbReference type="Proteomes" id="UP000230273">
    <property type="component" value="Unassembled WGS sequence"/>
</dbReference>
<dbReference type="PROSITE" id="PS00178">
    <property type="entry name" value="AA_TRNA_LIGASE_I"/>
    <property type="match status" value="1"/>
</dbReference>
<comment type="catalytic activity">
    <reaction evidence="8 9">
        <text>tRNA(Leu) + L-leucine + ATP = L-leucyl-tRNA(Leu) + AMP + diphosphate</text>
        <dbReference type="Rhea" id="RHEA:11688"/>
        <dbReference type="Rhea" id="RHEA-COMP:9613"/>
        <dbReference type="Rhea" id="RHEA-COMP:9622"/>
        <dbReference type="ChEBI" id="CHEBI:30616"/>
        <dbReference type="ChEBI" id="CHEBI:33019"/>
        <dbReference type="ChEBI" id="CHEBI:57427"/>
        <dbReference type="ChEBI" id="CHEBI:78442"/>
        <dbReference type="ChEBI" id="CHEBI:78494"/>
        <dbReference type="ChEBI" id="CHEBI:456215"/>
        <dbReference type="EC" id="6.1.1.4"/>
    </reaction>
</comment>
<evidence type="ECO:0000256" key="8">
    <source>
        <dbReference type="ARBA" id="ARBA00047469"/>
    </source>
</evidence>
<dbReference type="PANTHER" id="PTHR43740">
    <property type="entry name" value="LEUCYL-TRNA SYNTHETASE"/>
    <property type="match status" value="1"/>
</dbReference>
<dbReference type="EMBL" id="PCRP01000016">
    <property type="protein sequence ID" value="PIP23845.1"/>
    <property type="molecule type" value="Genomic_DNA"/>
</dbReference>
<evidence type="ECO:0000259" key="13">
    <source>
        <dbReference type="Pfam" id="PF13603"/>
    </source>
</evidence>
<feature type="binding site" evidence="9">
    <location>
        <position position="635"/>
    </location>
    <ligand>
        <name>ATP</name>
        <dbReference type="ChEBI" id="CHEBI:30616"/>
    </ligand>
</feature>
<dbReference type="Pfam" id="PF13603">
    <property type="entry name" value="tRNA-synt_1_2"/>
    <property type="match status" value="1"/>
</dbReference>
<dbReference type="FunFam" id="3.40.50.620:FF:000056">
    <property type="entry name" value="Leucine--tRNA ligase"/>
    <property type="match status" value="1"/>
</dbReference>
<keyword evidence="3 9" id="KW-0436">Ligase</keyword>
<dbReference type="InterPro" id="IPR002302">
    <property type="entry name" value="Leu-tRNA-ligase"/>
</dbReference>
<keyword evidence="7 9" id="KW-0030">Aminoacyl-tRNA synthetase</keyword>
<feature type="short sequence motif" description="'KMSKS' region" evidence="9">
    <location>
        <begin position="632"/>
        <end position="636"/>
    </location>
</feature>
<dbReference type="FunFam" id="3.40.50.620:FF:000060">
    <property type="entry name" value="Leucine--tRNA ligase"/>
    <property type="match status" value="1"/>
</dbReference>
<dbReference type="Pfam" id="PF00133">
    <property type="entry name" value="tRNA-synt_1"/>
    <property type="match status" value="2"/>
</dbReference>
<dbReference type="InterPro" id="IPR002300">
    <property type="entry name" value="aa-tRNA-synth_Ia"/>
</dbReference>
<feature type="domain" description="Aminoacyl-tRNA synthetase class Ia" evidence="11">
    <location>
        <begin position="12"/>
        <end position="206"/>
    </location>
</feature>
<dbReference type="SUPFAM" id="SSF52374">
    <property type="entry name" value="Nucleotidylyl transferase"/>
    <property type="match status" value="1"/>
</dbReference>
<keyword evidence="6 9" id="KW-0648">Protein biosynthesis</keyword>
<evidence type="ECO:0000256" key="6">
    <source>
        <dbReference type="ARBA" id="ARBA00022917"/>
    </source>
</evidence>
<evidence type="ECO:0000313" key="14">
    <source>
        <dbReference type="EMBL" id="PIP23845.1"/>
    </source>
</evidence>
<comment type="caution">
    <text evidence="14">The sequence shown here is derived from an EMBL/GenBank/DDBJ whole genome shotgun (WGS) entry which is preliminary data.</text>
</comment>
<evidence type="ECO:0000256" key="4">
    <source>
        <dbReference type="ARBA" id="ARBA00022741"/>
    </source>
</evidence>
<dbReference type="SUPFAM" id="SSF47323">
    <property type="entry name" value="Anticodon-binding domain of a subclass of class I aminoacyl-tRNA synthetases"/>
    <property type="match status" value="1"/>
</dbReference>
<sequence length="880" mass="100201">MSYNPQKIERKWRKLWEEEGAFRIDLSRVKKPYYNLMMFPYPSAEGLHVGNVYAFTGSDIHGRFRRMQGYNVFEPMGFDAFGIHSENFAIKKGIHPKILIKNNVNHFRKQLKNLGCLFDWRHEVDTTQPNYYKWTQWLFLQFFKAGLAFRKKAPVDWCPSCKTVLADEQVISGKCERCDAQVIQKETEQWFLKITKYAEKLLKNLGNPSASATPARMTRVSMSGGPKALQAGIDWSPTTKAIQKNWIGKSEGWEIKFQIANWNKFVPEDSKLQIEVFTTRIDTLFGATYLVVAPENSIIEDLKPSISNIKYVEQYIQESRAKTEIERISEVREKTGIEIKGIKAVNPANGREIPVFVADYVLIHYGTGAIMGVPAHDKRDFDFAKKYNLSIIDVIQSPEVKIELPVAAGPIVSGGTIFNIYEGEGVLINSEKFDGMPSKTAKERIGEWLARKGLAKKAVYYKLRDWLISRQRYWGPPIPIVYCEKCGSADSPQVVPVPEKDLPVLLPYVKNFRPGGTGQSPLASVKSFVETACPKCKGPAKRETDVSDTFLDSSWYFLRYPSTDFDNKPFDKKLTRKWLPVDMYIGGQEHAVLHLMYSRFVTMALKDLKHINFEEPFKKFRAHGLLTKNGTKMSKSKGNVVNPDDYYKQYGADTLRMYLMFLGPFTNGGDWQDRGIVGIKRFLEKVWELGQKEISNAKNPQVDSLVNETVKKVTSDLENLQYNTAISSLMILTNKMVEEKNISLANYKTLLILLAPLAPYITEELWSRLQGNRGSTTPISSRVLDKVGTKSGQKVTSGVTSSIHNQKWPKFRKQLAKKANITLVIQVNGKVRDKIEVPADVTEAKAKKLAMERENIKKWLEGKEIKKVIFVKGKLINIVV</sequence>
<dbReference type="GO" id="GO:0005829">
    <property type="term" value="C:cytosol"/>
    <property type="evidence" value="ECO:0007669"/>
    <property type="project" value="TreeGrafter"/>
</dbReference>
<name>A0A2G9YX67_9BACT</name>
<dbReference type="GO" id="GO:0004823">
    <property type="term" value="F:leucine-tRNA ligase activity"/>
    <property type="evidence" value="ECO:0007669"/>
    <property type="project" value="UniProtKB-UniRule"/>
</dbReference>
<dbReference type="InterPro" id="IPR001412">
    <property type="entry name" value="aa-tRNA-synth_I_CS"/>
</dbReference>
<evidence type="ECO:0000256" key="2">
    <source>
        <dbReference type="ARBA" id="ARBA00022490"/>
    </source>
</evidence>
<evidence type="ECO:0000256" key="5">
    <source>
        <dbReference type="ARBA" id="ARBA00022840"/>
    </source>
</evidence>
<evidence type="ECO:0000259" key="12">
    <source>
        <dbReference type="Pfam" id="PF08264"/>
    </source>
</evidence>
<dbReference type="EC" id="6.1.1.4" evidence="9"/>
<evidence type="ECO:0000256" key="3">
    <source>
        <dbReference type="ARBA" id="ARBA00022598"/>
    </source>
</evidence>
<evidence type="ECO:0000259" key="11">
    <source>
        <dbReference type="Pfam" id="PF00133"/>
    </source>
</evidence>
<dbReference type="Pfam" id="PF08264">
    <property type="entry name" value="Anticodon_1"/>
    <property type="match status" value="1"/>
</dbReference>
<evidence type="ECO:0000256" key="9">
    <source>
        <dbReference type="HAMAP-Rule" id="MF_00049"/>
    </source>
</evidence>
<comment type="similarity">
    <text evidence="1 9 10">Belongs to the class-I aminoacyl-tRNA synthetase family.</text>
</comment>
<dbReference type="InterPro" id="IPR025709">
    <property type="entry name" value="Leu_tRNA-synth_edit"/>
</dbReference>
<gene>
    <name evidence="9" type="primary">leuS</name>
    <name evidence="14" type="ORF">COX36_01070</name>
</gene>
<protein>
    <recommendedName>
        <fullName evidence="9">Leucine--tRNA ligase</fullName>
        <ecNumber evidence="9">6.1.1.4</ecNumber>
    </recommendedName>
    <alternativeName>
        <fullName evidence="9">Leucyl-tRNA synthetase</fullName>
        <shortName evidence="9">LeuRS</shortName>
    </alternativeName>
</protein>
<evidence type="ECO:0000256" key="10">
    <source>
        <dbReference type="RuleBase" id="RU363035"/>
    </source>
</evidence>
<dbReference type="SUPFAM" id="SSF50677">
    <property type="entry name" value="ValRS/IleRS/LeuRS editing domain"/>
    <property type="match status" value="1"/>
</dbReference>
<keyword evidence="4 9" id="KW-0547">Nucleotide-binding</keyword>
<dbReference type="FunFam" id="1.10.730.10:FF:000002">
    <property type="entry name" value="Leucine--tRNA ligase"/>
    <property type="match status" value="1"/>
</dbReference>